<accession>A0A4P6V2Q9</accession>
<reference evidence="2 3" key="1">
    <citation type="journal article" date="2017" name="Int. J. Syst. Evol. Microbiol.">
        <title>Roseitalea porphyridii gen. nov., sp. nov., isolated from a red alga, and reclassification of Hoeflea suaedae Chung et al. 2013 as Pseudohoeflea suaedae gen. nov., comb. nov.</title>
        <authorList>
            <person name="Hyeon J.W."/>
            <person name="Jeong S.E."/>
            <person name="Baek K."/>
            <person name="Jeon C.O."/>
        </authorList>
    </citation>
    <scope>NUCLEOTIDE SEQUENCE [LARGE SCALE GENOMIC DNA]</scope>
    <source>
        <strain evidence="2 3">MA7-20</strain>
    </source>
</reference>
<dbReference type="AlphaFoldDB" id="A0A4P6V2Q9"/>
<dbReference type="GeneID" id="90768571"/>
<keyword evidence="1" id="KW-0732">Signal</keyword>
<dbReference type="EMBL" id="CP036532">
    <property type="protein sequence ID" value="QBK31757.1"/>
    <property type="molecule type" value="Genomic_DNA"/>
</dbReference>
<gene>
    <name evidence="2" type="ORF">E0E05_14790</name>
</gene>
<keyword evidence="3" id="KW-1185">Reference proteome</keyword>
<organism evidence="2 3">
    <name type="scientific">Roseitalea porphyridii</name>
    <dbReference type="NCBI Taxonomy" id="1852022"/>
    <lineage>
        <taxon>Bacteria</taxon>
        <taxon>Pseudomonadati</taxon>
        <taxon>Pseudomonadota</taxon>
        <taxon>Alphaproteobacteria</taxon>
        <taxon>Hyphomicrobiales</taxon>
        <taxon>Ahrensiaceae</taxon>
        <taxon>Roseitalea</taxon>
    </lineage>
</organism>
<evidence type="ECO:0008006" key="4">
    <source>
        <dbReference type="Google" id="ProtNLM"/>
    </source>
</evidence>
<dbReference type="RefSeq" id="WP_131617407.1">
    <property type="nucleotide sequence ID" value="NZ_CP036532.1"/>
</dbReference>
<dbReference type="Proteomes" id="UP000293719">
    <property type="component" value="Chromosome"/>
</dbReference>
<protein>
    <recommendedName>
        <fullName evidence="4">Antifreeze protein</fullName>
    </recommendedName>
</protein>
<name>A0A4P6V2Q9_9HYPH</name>
<feature type="signal peptide" evidence="1">
    <location>
        <begin position="1"/>
        <end position="25"/>
    </location>
</feature>
<evidence type="ECO:0000313" key="2">
    <source>
        <dbReference type="EMBL" id="QBK31757.1"/>
    </source>
</evidence>
<evidence type="ECO:0000256" key="1">
    <source>
        <dbReference type="SAM" id="SignalP"/>
    </source>
</evidence>
<evidence type="ECO:0000313" key="3">
    <source>
        <dbReference type="Proteomes" id="UP000293719"/>
    </source>
</evidence>
<dbReference type="KEGG" id="rpod:E0E05_14790"/>
<dbReference type="OrthoDB" id="9977509at2"/>
<proteinExistence type="predicted"/>
<feature type="chain" id="PRO_5020956247" description="Antifreeze protein" evidence="1">
    <location>
        <begin position="26"/>
        <end position="138"/>
    </location>
</feature>
<sequence length="138" mass="15640">MFNTRLIAAGLVVATALGAAAPAQARPAAVAPLAAVQQGETIQIAHRGQRRAYVLPRRAVVRSLYRRGYRDVHRVHFRNGYWRARAYGRRGLIALTVHPRSGEIVHRRVVQRYQRHVPRRHLRGTQQRGGISFSFGLY</sequence>